<dbReference type="AlphaFoldDB" id="A0A833UA04"/>
<protein>
    <submittedName>
        <fullName evidence="2">Uncharacterized protein</fullName>
    </submittedName>
</protein>
<dbReference type="EMBL" id="WNDV01000013">
    <property type="protein sequence ID" value="KAF1036202.1"/>
    <property type="molecule type" value="Genomic_DNA"/>
</dbReference>
<name>A0A833UA04_BURL3</name>
<organism evidence="2 3">
    <name type="scientific">Burkholderia lata (strain ATCC 17760 / DSM 23089 / LMG 22485 / NCIMB 9086 / R18194 / 383)</name>
    <dbReference type="NCBI Taxonomy" id="482957"/>
    <lineage>
        <taxon>Bacteria</taxon>
        <taxon>Pseudomonadati</taxon>
        <taxon>Pseudomonadota</taxon>
        <taxon>Betaproteobacteria</taxon>
        <taxon>Burkholderiales</taxon>
        <taxon>Burkholderiaceae</taxon>
        <taxon>Burkholderia</taxon>
        <taxon>Burkholderia cepacia complex</taxon>
    </lineage>
</organism>
<accession>A0A833UA04</accession>
<dbReference type="Proteomes" id="UP000467522">
    <property type="component" value="Unassembled WGS sequence"/>
</dbReference>
<gene>
    <name evidence="2" type="ORF">GAK33_04205</name>
</gene>
<sequence>MGAVTVIDSFRGQVHADEKSHARSGVAIRVTVIAMDPCERKRIPCTSPRRTKPKPGARDSQYIAPRRHARTPCVVASWSSDSRISRLRAIRSSTSRCQCRHHFTAEAIALGQTRLDPADVVRQTCPTIHVDAKHRARASARNGRRFARQKSASRAARSAATTRRSTAMRRSGPTRAWQSRAHHREEARHPRPAAHSNRQAARGSAESVSLDSFRIPSKLA</sequence>
<evidence type="ECO:0000313" key="2">
    <source>
        <dbReference type="EMBL" id="KAF1036202.1"/>
    </source>
</evidence>
<feature type="compositionally biased region" description="Basic residues" evidence="1">
    <location>
        <begin position="132"/>
        <end position="148"/>
    </location>
</feature>
<comment type="caution">
    <text evidence="2">The sequence shown here is derived from an EMBL/GenBank/DDBJ whole genome shotgun (WGS) entry which is preliminary data.</text>
</comment>
<reference evidence="3" key="1">
    <citation type="journal article" date="2020" name="MBio">
        <title>Horizontal gene transfer to a defensive symbiont with a reduced genome amongst a multipartite beetle microbiome.</title>
        <authorList>
            <person name="Waterworth S.C."/>
            <person name="Florez L.V."/>
            <person name="Rees E.R."/>
            <person name="Hertweck C."/>
            <person name="Kaltenpoth M."/>
            <person name="Kwan J.C."/>
        </authorList>
    </citation>
    <scope>NUCLEOTIDE SEQUENCE [LARGE SCALE GENOMIC DNA]</scope>
</reference>
<feature type="region of interest" description="Disordered" evidence="1">
    <location>
        <begin position="132"/>
        <end position="220"/>
    </location>
</feature>
<feature type="compositionally biased region" description="Low complexity" evidence="1">
    <location>
        <begin position="149"/>
        <end position="171"/>
    </location>
</feature>
<evidence type="ECO:0000313" key="3">
    <source>
        <dbReference type="Proteomes" id="UP000467522"/>
    </source>
</evidence>
<evidence type="ECO:0000256" key="1">
    <source>
        <dbReference type="SAM" id="MobiDB-lite"/>
    </source>
</evidence>
<proteinExistence type="predicted"/>